<dbReference type="RefSeq" id="WP_225115166.1">
    <property type="nucleotide sequence ID" value="NZ_FMAE01000044.1"/>
</dbReference>
<sequence>MAEAQVALGDALMSGRGTAQDRDAAVNSYQYAAQQRNEGAVRRLQSIGATREETFTLET</sequence>
<dbReference type="SUPFAM" id="SSF81901">
    <property type="entry name" value="HCP-like"/>
    <property type="match status" value="1"/>
</dbReference>
<dbReference type="Proteomes" id="UP000183174">
    <property type="component" value="Unassembled WGS sequence"/>
</dbReference>
<protein>
    <recommendedName>
        <fullName evidence="3">Sel1 repeat family protein</fullName>
    </recommendedName>
</protein>
<evidence type="ECO:0000313" key="2">
    <source>
        <dbReference type="Proteomes" id="UP000183174"/>
    </source>
</evidence>
<evidence type="ECO:0000313" key="1">
    <source>
        <dbReference type="EMBL" id="SCB52950.1"/>
    </source>
</evidence>
<organism evidence="1 2">
    <name type="scientific">Bradyrhizobium yuanmingense</name>
    <dbReference type="NCBI Taxonomy" id="108015"/>
    <lineage>
        <taxon>Bacteria</taxon>
        <taxon>Pseudomonadati</taxon>
        <taxon>Pseudomonadota</taxon>
        <taxon>Alphaproteobacteria</taxon>
        <taxon>Hyphomicrobiales</taxon>
        <taxon>Nitrobacteraceae</taxon>
        <taxon>Bradyrhizobium</taxon>
    </lineage>
</organism>
<dbReference type="Gene3D" id="1.25.40.10">
    <property type="entry name" value="Tetratricopeptide repeat domain"/>
    <property type="match status" value="1"/>
</dbReference>
<dbReference type="InterPro" id="IPR006597">
    <property type="entry name" value="Sel1-like"/>
</dbReference>
<proteinExistence type="predicted"/>
<dbReference type="AlphaFoldDB" id="A0A1C3XL15"/>
<gene>
    <name evidence="1" type="ORF">GA0061099_10446</name>
</gene>
<dbReference type="InterPro" id="IPR011990">
    <property type="entry name" value="TPR-like_helical_dom_sf"/>
</dbReference>
<name>A0A1C3XL15_9BRAD</name>
<reference evidence="1 2" key="1">
    <citation type="submission" date="2016-08" db="EMBL/GenBank/DDBJ databases">
        <authorList>
            <person name="Seilhamer J.J."/>
        </authorList>
    </citation>
    <scope>NUCLEOTIDE SEQUENCE [LARGE SCALE GENOMIC DNA]</scope>
    <source>
        <strain evidence="1 2">CCBAU 10071</strain>
    </source>
</reference>
<dbReference type="EMBL" id="FMAE01000044">
    <property type="protein sequence ID" value="SCB52950.1"/>
    <property type="molecule type" value="Genomic_DNA"/>
</dbReference>
<accession>A0A1C3XL15</accession>
<dbReference type="SMART" id="SM00671">
    <property type="entry name" value="SEL1"/>
    <property type="match status" value="1"/>
</dbReference>
<evidence type="ECO:0008006" key="3">
    <source>
        <dbReference type="Google" id="ProtNLM"/>
    </source>
</evidence>